<gene>
    <name evidence="1" type="ORF">TNIN_488281</name>
</gene>
<accession>A0A8X6XEL8</accession>
<dbReference type="EMBL" id="BMAV01008652">
    <property type="protein sequence ID" value="GFY52358.1"/>
    <property type="molecule type" value="Genomic_DNA"/>
</dbReference>
<organism evidence="1 2">
    <name type="scientific">Trichonephila inaurata madagascariensis</name>
    <dbReference type="NCBI Taxonomy" id="2747483"/>
    <lineage>
        <taxon>Eukaryota</taxon>
        <taxon>Metazoa</taxon>
        <taxon>Ecdysozoa</taxon>
        <taxon>Arthropoda</taxon>
        <taxon>Chelicerata</taxon>
        <taxon>Arachnida</taxon>
        <taxon>Araneae</taxon>
        <taxon>Araneomorphae</taxon>
        <taxon>Entelegynae</taxon>
        <taxon>Araneoidea</taxon>
        <taxon>Nephilidae</taxon>
        <taxon>Trichonephila</taxon>
        <taxon>Trichonephila inaurata</taxon>
    </lineage>
</organism>
<sequence>MAALTRSSGQNDRKLIYYQSGRVCLKVSIDDGQYREDKHGPDPIDSIRHESIPRSNVPLKPHIVTHKFHSTREGFLVTGWRLVPNDIDLILYKDQLRTSGT</sequence>
<name>A0A8X6XEL8_9ARAC</name>
<comment type="caution">
    <text evidence="1">The sequence shown here is derived from an EMBL/GenBank/DDBJ whole genome shotgun (WGS) entry which is preliminary data.</text>
</comment>
<proteinExistence type="predicted"/>
<dbReference type="Proteomes" id="UP000886998">
    <property type="component" value="Unassembled WGS sequence"/>
</dbReference>
<evidence type="ECO:0000313" key="1">
    <source>
        <dbReference type="EMBL" id="GFY52358.1"/>
    </source>
</evidence>
<dbReference type="AlphaFoldDB" id="A0A8X6XEL8"/>
<protein>
    <submittedName>
        <fullName evidence="1">Uncharacterized protein</fullName>
    </submittedName>
</protein>
<dbReference type="OrthoDB" id="10554763at2759"/>
<keyword evidence="2" id="KW-1185">Reference proteome</keyword>
<reference evidence="1" key="1">
    <citation type="submission" date="2020-08" db="EMBL/GenBank/DDBJ databases">
        <title>Multicomponent nature underlies the extraordinary mechanical properties of spider dragline silk.</title>
        <authorList>
            <person name="Kono N."/>
            <person name="Nakamura H."/>
            <person name="Mori M."/>
            <person name="Yoshida Y."/>
            <person name="Ohtoshi R."/>
            <person name="Malay A.D."/>
            <person name="Moran D.A.P."/>
            <person name="Tomita M."/>
            <person name="Numata K."/>
            <person name="Arakawa K."/>
        </authorList>
    </citation>
    <scope>NUCLEOTIDE SEQUENCE</scope>
</reference>
<evidence type="ECO:0000313" key="2">
    <source>
        <dbReference type="Proteomes" id="UP000886998"/>
    </source>
</evidence>